<name>A0A0A8ZQ93_ARUDO</name>
<accession>A0A0A8ZQ93</accession>
<reference evidence="1" key="1">
    <citation type="submission" date="2014-09" db="EMBL/GenBank/DDBJ databases">
        <authorList>
            <person name="Magalhaes I.L.F."/>
            <person name="Oliveira U."/>
            <person name="Santos F.R."/>
            <person name="Vidigal T.H.D.A."/>
            <person name="Brescovit A.D."/>
            <person name="Santos A.J."/>
        </authorList>
    </citation>
    <scope>NUCLEOTIDE SEQUENCE</scope>
    <source>
        <tissue evidence="1">Shoot tissue taken approximately 20 cm above the soil surface</tissue>
    </source>
</reference>
<dbReference type="AlphaFoldDB" id="A0A0A8ZQ93"/>
<organism evidence="1">
    <name type="scientific">Arundo donax</name>
    <name type="common">Giant reed</name>
    <name type="synonym">Donax arundinaceus</name>
    <dbReference type="NCBI Taxonomy" id="35708"/>
    <lineage>
        <taxon>Eukaryota</taxon>
        <taxon>Viridiplantae</taxon>
        <taxon>Streptophyta</taxon>
        <taxon>Embryophyta</taxon>
        <taxon>Tracheophyta</taxon>
        <taxon>Spermatophyta</taxon>
        <taxon>Magnoliopsida</taxon>
        <taxon>Liliopsida</taxon>
        <taxon>Poales</taxon>
        <taxon>Poaceae</taxon>
        <taxon>PACMAD clade</taxon>
        <taxon>Arundinoideae</taxon>
        <taxon>Arundineae</taxon>
        <taxon>Arundo</taxon>
    </lineage>
</organism>
<dbReference type="EMBL" id="GBRH01258027">
    <property type="protein sequence ID" value="JAD39868.1"/>
    <property type="molecule type" value="Transcribed_RNA"/>
</dbReference>
<evidence type="ECO:0000313" key="1">
    <source>
        <dbReference type="EMBL" id="JAD39868.1"/>
    </source>
</evidence>
<protein>
    <submittedName>
        <fullName evidence="1">Uncharacterized protein</fullName>
    </submittedName>
</protein>
<proteinExistence type="predicted"/>
<sequence>MIASITSLVMMTNGIHAIHPAPQASSMATRFQADWYKCLRWLCRTTLMAHGICYCNSSCWR</sequence>
<reference evidence="1" key="2">
    <citation type="journal article" date="2015" name="Data Brief">
        <title>Shoot transcriptome of the giant reed, Arundo donax.</title>
        <authorList>
            <person name="Barrero R.A."/>
            <person name="Guerrero F.D."/>
            <person name="Moolhuijzen P."/>
            <person name="Goolsby J.A."/>
            <person name="Tidwell J."/>
            <person name="Bellgard S.E."/>
            <person name="Bellgard M.I."/>
        </authorList>
    </citation>
    <scope>NUCLEOTIDE SEQUENCE</scope>
    <source>
        <tissue evidence="1">Shoot tissue taken approximately 20 cm above the soil surface</tissue>
    </source>
</reference>